<dbReference type="PIRSF" id="PIRSF000808">
    <property type="entry name" value="GalT"/>
    <property type="match status" value="1"/>
</dbReference>
<dbReference type="OMA" id="CFENRGA"/>
<dbReference type="Pfam" id="PF02744">
    <property type="entry name" value="GalP_UDP_tr_C"/>
    <property type="match status" value="1"/>
</dbReference>
<evidence type="ECO:0000256" key="1">
    <source>
        <dbReference type="ARBA" id="ARBA00001107"/>
    </source>
</evidence>
<dbReference type="OrthoDB" id="418412at2759"/>
<reference evidence="15 16" key="1">
    <citation type="submission" date="2015-12" db="EMBL/GenBank/DDBJ databases">
        <title>The genome of Folsomia candida.</title>
        <authorList>
            <person name="Faddeeva A."/>
            <person name="Derks M.F."/>
            <person name="Anvar Y."/>
            <person name="Smit S."/>
            <person name="Van Straalen N."/>
            <person name="Roelofs D."/>
        </authorList>
    </citation>
    <scope>NUCLEOTIDE SEQUENCE [LARGE SCALE GENOMIC DNA]</scope>
    <source>
        <strain evidence="15 16">VU population</strain>
        <tissue evidence="15">Whole body</tissue>
    </source>
</reference>
<dbReference type="SUPFAM" id="SSF54197">
    <property type="entry name" value="HIT-like"/>
    <property type="match status" value="2"/>
</dbReference>
<keyword evidence="9 12" id="KW-0299">Galactose metabolism</keyword>
<evidence type="ECO:0000256" key="6">
    <source>
        <dbReference type="ARBA" id="ARBA00022695"/>
    </source>
</evidence>
<proteinExistence type="inferred from homology"/>
<evidence type="ECO:0000256" key="12">
    <source>
        <dbReference type="RuleBase" id="RU000506"/>
    </source>
</evidence>
<feature type="domain" description="Galactose-1-phosphate uridyl transferase C-terminal" evidence="14">
    <location>
        <begin position="187"/>
        <end position="347"/>
    </location>
</feature>
<dbReference type="UniPathway" id="UPA00214"/>
<evidence type="ECO:0000256" key="2">
    <source>
        <dbReference type="ARBA" id="ARBA00001947"/>
    </source>
</evidence>
<comment type="similarity">
    <text evidence="4 12">Belongs to the galactose-1-phosphate uridylyltransferase type 1 family.</text>
</comment>
<dbReference type="InterPro" id="IPR005849">
    <property type="entry name" value="GalP_Utransf_N"/>
</dbReference>
<comment type="pathway">
    <text evidence="3 12">Carbohydrate metabolism; galactose metabolism.</text>
</comment>
<dbReference type="GO" id="GO:0005737">
    <property type="term" value="C:cytoplasm"/>
    <property type="evidence" value="ECO:0007669"/>
    <property type="project" value="TreeGrafter"/>
</dbReference>
<feature type="active site" description="Tele-UMP-histidine intermediate" evidence="11">
    <location>
        <position position="169"/>
    </location>
</feature>
<dbReference type="FunFam" id="3.30.428.10:FF:000001">
    <property type="entry name" value="Galactose-1-phosphate uridylyltransferase"/>
    <property type="match status" value="1"/>
</dbReference>
<dbReference type="InterPro" id="IPR036265">
    <property type="entry name" value="HIT-like_sf"/>
</dbReference>
<dbReference type="CDD" id="cd00608">
    <property type="entry name" value="GalT"/>
    <property type="match status" value="1"/>
</dbReference>
<dbReference type="GO" id="GO:0008108">
    <property type="term" value="F:UDP-glucose:hexose-1-phosphate uridylyltransferase activity"/>
    <property type="evidence" value="ECO:0007669"/>
    <property type="project" value="UniProtKB-EC"/>
</dbReference>
<keyword evidence="5 12" id="KW-0808">Transferase</keyword>
<name>A0A226ETS7_FOLCA</name>
<dbReference type="STRING" id="158441.A0A226ETS7"/>
<evidence type="ECO:0000256" key="8">
    <source>
        <dbReference type="ARBA" id="ARBA00022833"/>
    </source>
</evidence>
<dbReference type="InterPro" id="IPR001937">
    <property type="entry name" value="GalP_UDPtransf1"/>
</dbReference>
<evidence type="ECO:0000256" key="7">
    <source>
        <dbReference type="ARBA" id="ARBA00022723"/>
    </source>
</evidence>
<feature type="domain" description="Galactose-1-phosphate uridyl transferase N-terminal" evidence="13">
    <location>
        <begin position="4"/>
        <end position="179"/>
    </location>
</feature>
<evidence type="ECO:0000256" key="4">
    <source>
        <dbReference type="ARBA" id="ARBA00010951"/>
    </source>
</evidence>
<dbReference type="PROSITE" id="PS00117">
    <property type="entry name" value="GAL_P_UDP_TRANSF_I"/>
    <property type="match status" value="1"/>
</dbReference>
<evidence type="ECO:0000259" key="14">
    <source>
        <dbReference type="Pfam" id="PF02744"/>
    </source>
</evidence>
<evidence type="ECO:0000259" key="13">
    <source>
        <dbReference type="Pfam" id="PF01087"/>
    </source>
</evidence>
<dbReference type="PANTHER" id="PTHR11943">
    <property type="entry name" value="GALACTOSE-1-PHOSPHATE URIDYLYLTRANSFERASE"/>
    <property type="match status" value="1"/>
</dbReference>
<dbReference type="Proteomes" id="UP000198287">
    <property type="component" value="Unassembled WGS sequence"/>
</dbReference>
<keyword evidence="16" id="KW-1185">Reference proteome</keyword>
<evidence type="ECO:0000256" key="10">
    <source>
        <dbReference type="ARBA" id="ARBA00023277"/>
    </source>
</evidence>
<keyword evidence="8" id="KW-0862">Zinc</keyword>
<keyword evidence="6 12" id="KW-0548">Nucleotidyltransferase</keyword>
<sequence length="356" mass="41174">MDNFNPTEHQHQRYNPLTGDWVLISPHRCQRPWAGHEEPAQSSASVPPFDPKNPLCPGVVRPNGTLNPNYTSTFTFANDFPALLDNVPGPLPNTEEDTLFQAIPAKGTCRVMCFHPKSNVTLPVMTDLEVLAVVDRWVEEMLDLGREYVWVQIFENKGAIMGCSNPHPHCQIWASGFLPNEPRRKDDFQRQYFQKHGAPLLMDYVKRELKRKERIVCENEDWVGLVPWPYETLLLPKRHIQRLQDCTKEERVTLADMIKRLTIKYDNLFEVTCPYSMGFHGAPTGEFLQKDCSHWVFHGMYFPPLLRSSTVKKFMVGYEMLAQSQRDLTPEQAAEKLRSLPDIHYSFKKNTETNNK</sequence>
<keyword evidence="10 12" id="KW-0119">Carbohydrate metabolism</keyword>
<evidence type="ECO:0000313" key="15">
    <source>
        <dbReference type="EMBL" id="OXA60929.1"/>
    </source>
</evidence>
<dbReference type="EC" id="2.7.7.12" evidence="12"/>
<comment type="cofactor">
    <cofactor evidence="2">
        <name>Zn(2+)</name>
        <dbReference type="ChEBI" id="CHEBI:29105"/>
    </cofactor>
</comment>
<dbReference type="AlphaFoldDB" id="A0A226ETS7"/>
<dbReference type="PANTHER" id="PTHR11943:SF1">
    <property type="entry name" value="GALACTOSE-1-PHOSPHATE URIDYLYLTRANSFERASE"/>
    <property type="match status" value="1"/>
</dbReference>
<accession>A0A226ETS7</accession>
<comment type="caution">
    <text evidence="15">The sequence shown here is derived from an EMBL/GenBank/DDBJ whole genome shotgun (WGS) entry which is preliminary data.</text>
</comment>
<protein>
    <recommendedName>
        <fullName evidence="12">Galactose-1-phosphate uridylyltransferase</fullName>
        <ecNumber evidence="12">2.7.7.12</ecNumber>
    </recommendedName>
</protein>
<dbReference type="InterPro" id="IPR005850">
    <property type="entry name" value="GalP_Utransf_C"/>
</dbReference>
<comment type="catalytic activity">
    <reaction evidence="1 12">
        <text>alpha-D-galactose 1-phosphate + UDP-alpha-D-glucose = alpha-D-glucose 1-phosphate + UDP-alpha-D-galactose</text>
        <dbReference type="Rhea" id="RHEA:13989"/>
        <dbReference type="ChEBI" id="CHEBI:58336"/>
        <dbReference type="ChEBI" id="CHEBI:58601"/>
        <dbReference type="ChEBI" id="CHEBI:58885"/>
        <dbReference type="ChEBI" id="CHEBI:66914"/>
        <dbReference type="EC" id="2.7.7.12"/>
    </reaction>
</comment>
<evidence type="ECO:0000313" key="16">
    <source>
        <dbReference type="Proteomes" id="UP000198287"/>
    </source>
</evidence>
<dbReference type="GO" id="GO:0033499">
    <property type="term" value="P:galactose catabolic process via UDP-galactose, Leloir pathway"/>
    <property type="evidence" value="ECO:0007669"/>
    <property type="project" value="TreeGrafter"/>
</dbReference>
<dbReference type="Gene3D" id="3.30.428.10">
    <property type="entry name" value="HIT-like"/>
    <property type="match status" value="2"/>
</dbReference>
<dbReference type="InterPro" id="IPR019779">
    <property type="entry name" value="GalP_UDPtransf1_His-AS"/>
</dbReference>
<evidence type="ECO:0000256" key="11">
    <source>
        <dbReference type="PIRSR" id="PIRSR000808-1"/>
    </source>
</evidence>
<dbReference type="EMBL" id="LNIX01000002">
    <property type="protein sequence ID" value="OXA60929.1"/>
    <property type="molecule type" value="Genomic_DNA"/>
</dbReference>
<gene>
    <name evidence="15" type="ORF">Fcan01_06191</name>
</gene>
<evidence type="ECO:0000256" key="9">
    <source>
        <dbReference type="ARBA" id="ARBA00023144"/>
    </source>
</evidence>
<dbReference type="FunFam" id="3.30.428.10:FF:000002">
    <property type="entry name" value="Galactose-1-phosphate uridylyltransferase"/>
    <property type="match status" value="1"/>
</dbReference>
<evidence type="ECO:0000256" key="3">
    <source>
        <dbReference type="ARBA" id="ARBA00004947"/>
    </source>
</evidence>
<dbReference type="GO" id="GO:0008270">
    <property type="term" value="F:zinc ion binding"/>
    <property type="evidence" value="ECO:0007669"/>
    <property type="project" value="InterPro"/>
</dbReference>
<organism evidence="15 16">
    <name type="scientific">Folsomia candida</name>
    <name type="common">Springtail</name>
    <dbReference type="NCBI Taxonomy" id="158441"/>
    <lineage>
        <taxon>Eukaryota</taxon>
        <taxon>Metazoa</taxon>
        <taxon>Ecdysozoa</taxon>
        <taxon>Arthropoda</taxon>
        <taxon>Hexapoda</taxon>
        <taxon>Collembola</taxon>
        <taxon>Entomobryomorpha</taxon>
        <taxon>Isotomoidea</taxon>
        <taxon>Isotomidae</taxon>
        <taxon>Proisotominae</taxon>
        <taxon>Folsomia</taxon>
    </lineage>
</organism>
<dbReference type="NCBIfam" id="TIGR00209">
    <property type="entry name" value="galT_1"/>
    <property type="match status" value="1"/>
</dbReference>
<dbReference type="NCBIfam" id="NF008724">
    <property type="entry name" value="PRK11720.1"/>
    <property type="match status" value="1"/>
</dbReference>
<dbReference type="Pfam" id="PF01087">
    <property type="entry name" value="GalP_UDP_transf"/>
    <property type="match status" value="1"/>
</dbReference>
<keyword evidence="7 12" id="KW-0479">Metal-binding</keyword>
<evidence type="ECO:0000256" key="5">
    <source>
        <dbReference type="ARBA" id="ARBA00022679"/>
    </source>
</evidence>